<feature type="region of interest" description="Disordered" evidence="11">
    <location>
        <begin position="397"/>
        <end position="423"/>
    </location>
</feature>
<dbReference type="AlphaFoldDB" id="A0A833W3T1"/>
<dbReference type="SUPFAM" id="SSF140383">
    <property type="entry name" value="BSD domain-like"/>
    <property type="match status" value="2"/>
</dbReference>
<evidence type="ECO:0000256" key="4">
    <source>
        <dbReference type="ARBA" id="ARBA00022763"/>
    </source>
</evidence>
<dbReference type="GO" id="GO:0006351">
    <property type="term" value="P:DNA-templated transcription"/>
    <property type="evidence" value="ECO:0007669"/>
    <property type="project" value="InterPro"/>
</dbReference>
<dbReference type="Gene3D" id="1.10.3970.10">
    <property type="entry name" value="BSD domain"/>
    <property type="match status" value="1"/>
</dbReference>
<feature type="domain" description="BSD" evidence="12">
    <location>
        <begin position="257"/>
        <end position="309"/>
    </location>
</feature>
<dbReference type="InterPro" id="IPR011993">
    <property type="entry name" value="PH-like_dom_sf"/>
</dbReference>
<dbReference type="Proteomes" id="UP000655588">
    <property type="component" value="Unassembled WGS sequence"/>
</dbReference>
<evidence type="ECO:0000313" key="13">
    <source>
        <dbReference type="EMBL" id="KAF3419953.1"/>
    </source>
</evidence>
<reference evidence="13" key="1">
    <citation type="submission" date="2019-11" db="EMBL/GenBank/DDBJ databases">
        <title>The nuclear and mitochondrial genomes of Frieseomelitta varia - a highly eusocial stingless bee (Meliponini) with a permanently sterile worker caste.</title>
        <authorList>
            <person name="Freitas F.C.P."/>
            <person name="Lourenco A.P."/>
            <person name="Nunes F.M.F."/>
            <person name="Paschoal A.R."/>
            <person name="Abreu F.C.P."/>
            <person name="Barbin F.O."/>
            <person name="Bataglia L."/>
            <person name="Cardoso-Junior C.A.M."/>
            <person name="Cervoni M.S."/>
            <person name="Silva S.R."/>
            <person name="Dalarmi F."/>
            <person name="Del Lama M.A."/>
            <person name="Depintor T.S."/>
            <person name="Ferreira K.M."/>
            <person name="Goria P.S."/>
            <person name="Jaskot M.C."/>
            <person name="Lago D.C."/>
            <person name="Luna-Lucena D."/>
            <person name="Moda L.M."/>
            <person name="Nascimento L."/>
            <person name="Pedrino M."/>
            <person name="Rabico F.O."/>
            <person name="Sanches F.C."/>
            <person name="Santos D.E."/>
            <person name="Santos C.G."/>
            <person name="Vieira J."/>
            <person name="Lopes T.F."/>
            <person name="Barchuk A.R."/>
            <person name="Hartfelder K."/>
            <person name="Simoes Z.L.P."/>
            <person name="Bitondi M.M.G."/>
            <person name="Pinheiro D.G."/>
        </authorList>
    </citation>
    <scope>NUCLEOTIDE SEQUENCE</scope>
    <source>
        <strain evidence="13">USP_RPSP 00005682</strain>
        <tissue evidence="13">Whole individual</tissue>
    </source>
</reference>
<dbReference type="SMART" id="SM00751">
    <property type="entry name" value="BSD"/>
    <property type="match status" value="2"/>
</dbReference>
<dbReference type="GO" id="GO:0006289">
    <property type="term" value="P:nucleotide-excision repair"/>
    <property type="evidence" value="ECO:0007669"/>
    <property type="project" value="InterPro"/>
</dbReference>
<gene>
    <name evidence="13" type="ORF">E2986_02914</name>
</gene>
<dbReference type="Gene3D" id="6.10.140.1200">
    <property type="match status" value="1"/>
</dbReference>
<name>A0A833W3T1_9HYME</name>
<keyword evidence="14" id="KW-1185">Reference proteome</keyword>
<dbReference type="Gene3D" id="2.30.29.30">
    <property type="entry name" value="Pleckstrin-homology domain (PH domain)/Phosphotyrosine-binding domain (PTB)"/>
    <property type="match status" value="1"/>
</dbReference>
<dbReference type="Pfam" id="PF03909">
    <property type="entry name" value="BSD"/>
    <property type="match status" value="1"/>
</dbReference>
<accession>A0A833W3T1</accession>
<dbReference type="CDD" id="cd13229">
    <property type="entry name" value="PH_TFIIH"/>
    <property type="match status" value="1"/>
</dbReference>
<evidence type="ECO:0000313" key="14">
    <source>
        <dbReference type="Proteomes" id="UP000655588"/>
    </source>
</evidence>
<evidence type="ECO:0000256" key="10">
    <source>
        <dbReference type="ARBA" id="ARBA00070129"/>
    </source>
</evidence>
<dbReference type="InterPro" id="IPR027079">
    <property type="entry name" value="Tfb1/GTF2H1"/>
</dbReference>
<keyword evidence="8" id="KW-0539">Nucleus</keyword>
<dbReference type="EMBL" id="WNWW01001022">
    <property type="protein sequence ID" value="KAF3419953.1"/>
    <property type="molecule type" value="Genomic_DNA"/>
</dbReference>
<proteinExistence type="inferred from homology"/>
<comment type="function">
    <text evidence="9">Component of the general transcription and DNA repair factor IIH (TFIIH) core complex, which is involved in general and transcription-coupled nucleotide excision repair (NER) of damaged DNA and, when complexed to CAK, in RNA transcription by RNA polymerase II. In NER, TFIIH acts by opening DNA around the lesion to allow the excision of the damaged oligonucleotide and its replacement by a new DNA fragment. In transcription, TFIIH has an essential role in transcription initiation. When the pre-initiation complex (PIC) has been established, TFIIH is required for promoter opening and promoter escape. Phosphorylation of the C-terminal tail (CTD) of the largest subunit of RNA polymerase II by the kinase module CAK controls the initiation of transcription.</text>
</comment>
<comment type="caution">
    <text evidence="13">The sequence shown here is derived from an EMBL/GenBank/DDBJ whole genome shotgun (WGS) entry which is preliminary data.</text>
</comment>
<evidence type="ECO:0000256" key="3">
    <source>
        <dbReference type="ARBA" id="ARBA00022737"/>
    </source>
</evidence>
<evidence type="ECO:0000256" key="6">
    <source>
        <dbReference type="ARBA" id="ARBA00023163"/>
    </source>
</evidence>
<dbReference type="PANTHER" id="PTHR12856">
    <property type="entry name" value="TRANSCRIPTION INITIATION FACTOR IIH-RELATED"/>
    <property type="match status" value="1"/>
</dbReference>
<feature type="compositionally biased region" description="Polar residues" evidence="11">
    <location>
        <begin position="397"/>
        <end position="421"/>
    </location>
</feature>
<keyword evidence="4" id="KW-0227">DNA damage</keyword>
<organism evidence="13 14">
    <name type="scientific">Frieseomelitta varia</name>
    <dbReference type="NCBI Taxonomy" id="561572"/>
    <lineage>
        <taxon>Eukaryota</taxon>
        <taxon>Metazoa</taxon>
        <taxon>Ecdysozoa</taxon>
        <taxon>Arthropoda</taxon>
        <taxon>Hexapoda</taxon>
        <taxon>Insecta</taxon>
        <taxon>Pterygota</taxon>
        <taxon>Neoptera</taxon>
        <taxon>Endopterygota</taxon>
        <taxon>Hymenoptera</taxon>
        <taxon>Apocrita</taxon>
        <taxon>Aculeata</taxon>
        <taxon>Apoidea</taxon>
        <taxon>Anthophila</taxon>
        <taxon>Apidae</taxon>
        <taxon>Frieseomelitta</taxon>
    </lineage>
</organism>
<evidence type="ECO:0000259" key="12">
    <source>
        <dbReference type="PROSITE" id="PS50858"/>
    </source>
</evidence>
<sequence>MFAQMFSRTTECGSLSRSMVLFVPTVRLQPSLLRDASTDVCFCTWPCRPTGFCIVPRIIFIIFRRIILYITSIMTTSSEDVLMQVGQVRYKKGDGTLYVMNERIAWMLDNRDTVSVSHKYADIKCKNILQKISPEGKSKIQLQVVLHDGSSSIFHFVNRNGQEAQIKDRDDVKELLQQLLPKFKRKVNKELEEKNRMLQENPVLLQLYRDLVITQVISSEEFWSQHAAEYTQAKKSQRQEIGVNSAFLADIKPQTDGCNGLKYNLTVDIIECIFKTYPAVKRKHQENVPHKMSESDFWTKFFQSHYFHRDRINAGTKDLFTECAKIDDQELKKDIQSGIDDPLVDITSFEDQTLDENYGNGPTKSDKISGNIVHQSMIKRFNQHSIMVLKASTVKQSTQSIQPQLNGSTPSASKTATLSNQLDERPKIKKLRIQEKLIYDDLDATYDTNSNSSAPLNLNHVDRYLHGPVPGYSNTEPTSEELLITLNQLKKEASGWLTGNSIPRQLATSLVSPAAAVSALGELTPGGSLMKGFREESLGQLIPKDLEKELRNVYVCTCELLRHFWRSFPPTTPQLEEKAIRMHEALHRFHSAKLKPFEDRVQRDFSAVSQHLTSHLNQLLNTAYRKFAVWQQRKMQMR</sequence>
<dbReference type="InterPro" id="IPR005607">
    <property type="entry name" value="BSD_dom"/>
</dbReference>
<dbReference type="InterPro" id="IPR035925">
    <property type="entry name" value="BSD_dom_sf"/>
</dbReference>
<dbReference type="InterPro" id="IPR013876">
    <property type="entry name" value="TFIIH_BTF_p62_N"/>
</dbReference>
<evidence type="ECO:0000256" key="11">
    <source>
        <dbReference type="SAM" id="MobiDB-lite"/>
    </source>
</evidence>
<evidence type="ECO:0000256" key="9">
    <source>
        <dbReference type="ARBA" id="ARBA00057028"/>
    </source>
</evidence>
<feature type="domain" description="BSD" evidence="12">
    <location>
        <begin position="179"/>
        <end position="226"/>
    </location>
</feature>
<keyword evidence="5" id="KW-0805">Transcription regulation</keyword>
<keyword evidence="6" id="KW-0804">Transcription</keyword>
<protein>
    <recommendedName>
        <fullName evidence="10">General transcription factor IIH subunit 1</fullName>
    </recommendedName>
</protein>
<evidence type="ECO:0000256" key="1">
    <source>
        <dbReference type="ARBA" id="ARBA00004123"/>
    </source>
</evidence>
<dbReference type="GO" id="GO:0000439">
    <property type="term" value="C:transcription factor TFIIH core complex"/>
    <property type="evidence" value="ECO:0007669"/>
    <property type="project" value="InterPro"/>
</dbReference>
<keyword evidence="3" id="KW-0677">Repeat</keyword>
<evidence type="ECO:0000256" key="5">
    <source>
        <dbReference type="ARBA" id="ARBA00023015"/>
    </source>
</evidence>
<comment type="subcellular location">
    <subcellularLocation>
        <location evidence="1">Nucleus</location>
    </subcellularLocation>
</comment>
<dbReference type="Pfam" id="PF08567">
    <property type="entry name" value="PH_TFIIH"/>
    <property type="match status" value="1"/>
</dbReference>
<evidence type="ECO:0000256" key="7">
    <source>
        <dbReference type="ARBA" id="ARBA00023204"/>
    </source>
</evidence>
<keyword evidence="7" id="KW-0234">DNA repair</keyword>
<dbReference type="SUPFAM" id="SSF50729">
    <property type="entry name" value="PH domain-like"/>
    <property type="match status" value="1"/>
</dbReference>
<evidence type="ECO:0000256" key="8">
    <source>
        <dbReference type="ARBA" id="ARBA00023242"/>
    </source>
</evidence>
<dbReference type="PROSITE" id="PS50858">
    <property type="entry name" value="BSD"/>
    <property type="match status" value="2"/>
</dbReference>
<comment type="similarity">
    <text evidence="2">Belongs to the TFB1 family.</text>
</comment>
<evidence type="ECO:0000256" key="2">
    <source>
        <dbReference type="ARBA" id="ARBA00009448"/>
    </source>
</evidence>
<dbReference type="FunFam" id="2.30.29.30:FF:000115">
    <property type="entry name" value="General transcription factor IIH subunit 1"/>
    <property type="match status" value="1"/>
</dbReference>